<dbReference type="OrthoDB" id="733404at2"/>
<dbReference type="Gene3D" id="2.150.10.10">
    <property type="entry name" value="Serralysin-like metalloprotease, C-terminal"/>
    <property type="match status" value="3"/>
</dbReference>
<dbReference type="GO" id="GO:0008270">
    <property type="term" value="F:zinc ion binding"/>
    <property type="evidence" value="ECO:0007669"/>
    <property type="project" value="InterPro"/>
</dbReference>
<proteinExistence type="inferred from homology"/>
<accession>A0A1I0PVJ0</accession>
<dbReference type="GO" id="GO:0031012">
    <property type="term" value="C:extracellular matrix"/>
    <property type="evidence" value="ECO:0007669"/>
    <property type="project" value="InterPro"/>
</dbReference>
<dbReference type="InterPro" id="IPR018511">
    <property type="entry name" value="Hemolysin-typ_Ca-bd_CS"/>
</dbReference>
<dbReference type="PROSITE" id="PS00330">
    <property type="entry name" value="HEMOLYSIN_CALCIUM"/>
    <property type="match status" value="3"/>
</dbReference>
<sequence>MVYKSLSVLAGFLSNGFWRESGFAPQKWNLTSGGNDAQFGTITYSVGSNWYDGNGISIGRRELVRDAFDYLSNATGINFQETSSYGNADIVFGDEYAGAFAGAVDSDGGGFVDYGYVNVSKYWISGSSSENNYVMQTFLHEIGHTLGLGHQGLYNGGGTYPQNARFTNDSWQNSVMSYFSQAVNFNVNADFAYLQTYMAADLLALDRMYGGQSYNGTSFGTSNAFKGNTTYGFNTTISQSDDPILSRMSIYADTNAYTIADGGGIDTLDFSGWSFDQSINLTPSSSVKAKPTFSGVGGLKGNLTLAVGTVIENAIGGQGDDTIIGNNVSNTLTGNAGNDKIYDKAGYDRIFAGAGNDIIYASSGNDRIDGGSGTDWLMFTGAKKAFVKLDQSSPQNTGFGQDTISGIENVSGGKAKDSLFGNEQGNVLKGNNGNDVLHGKSGNDKLYGGHQNDLLSGGADEDELFGGIHNDLLYGGDGNDKLFGGSQHDKLFGGLSDDILKGEKGRDVLDGGEGRDLLYAGVDLDRDTFIFRNISDSAIGSDRDQILQFDSGEDDLHLAQIDARVNVPGDQKFVFSKNGAQANSVWVEDAGPHSLVRADVDGDALPDFEVMVLGVDVLYGYDFIL</sequence>
<gene>
    <name evidence="11" type="ORF">SAMN05444851_1942</name>
</gene>
<evidence type="ECO:0000256" key="3">
    <source>
        <dbReference type="ARBA" id="ARBA00009490"/>
    </source>
</evidence>
<dbReference type="PRINTS" id="PR00313">
    <property type="entry name" value="CABNDNGRPT"/>
</dbReference>
<dbReference type="GO" id="GO:0006508">
    <property type="term" value="P:proteolysis"/>
    <property type="evidence" value="ECO:0007669"/>
    <property type="project" value="UniProtKB-KW"/>
</dbReference>
<evidence type="ECO:0000313" key="12">
    <source>
        <dbReference type="Proteomes" id="UP000199650"/>
    </source>
</evidence>
<dbReference type="InterPro" id="IPR001818">
    <property type="entry name" value="Pept_M10_metallopeptidase"/>
</dbReference>
<evidence type="ECO:0000256" key="8">
    <source>
        <dbReference type="ARBA" id="ARBA00022801"/>
    </source>
</evidence>
<evidence type="ECO:0000256" key="5">
    <source>
        <dbReference type="ARBA" id="ARBA00022670"/>
    </source>
</evidence>
<evidence type="ECO:0000256" key="7">
    <source>
        <dbReference type="ARBA" id="ARBA00022737"/>
    </source>
</evidence>
<evidence type="ECO:0000259" key="10">
    <source>
        <dbReference type="SMART" id="SM00235"/>
    </source>
</evidence>
<comment type="subcellular location">
    <subcellularLocation>
        <location evidence="2">Secreted</location>
    </subcellularLocation>
</comment>
<name>A0A1I0PVJ0_9RHOB</name>
<dbReference type="GO" id="GO:0005615">
    <property type="term" value="C:extracellular space"/>
    <property type="evidence" value="ECO:0007669"/>
    <property type="project" value="InterPro"/>
</dbReference>
<evidence type="ECO:0000256" key="9">
    <source>
        <dbReference type="ARBA" id="ARBA00022833"/>
    </source>
</evidence>
<protein>
    <submittedName>
        <fullName evidence="11">Hemolysin-type calcium-binding repeat-containing protein</fullName>
    </submittedName>
</protein>
<dbReference type="GO" id="GO:0005509">
    <property type="term" value="F:calcium ion binding"/>
    <property type="evidence" value="ECO:0007669"/>
    <property type="project" value="InterPro"/>
</dbReference>
<keyword evidence="9" id="KW-0862">Zinc</keyword>
<dbReference type="RefSeq" id="WP_091430213.1">
    <property type="nucleotide sequence ID" value="NZ_FOJB01000001.1"/>
</dbReference>
<dbReference type="PANTHER" id="PTHR38340">
    <property type="entry name" value="S-LAYER PROTEIN"/>
    <property type="match status" value="1"/>
</dbReference>
<dbReference type="AlphaFoldDB" id="A0A1I0PVJ0"/>
<comment type="cofactor">
    <cofactor evidence="1">
        <name>Ca(2+)</name>
        <dbReference type="ChEBI" id="CHEBI:29108"/>
    </cofactor>
</comment>
<evidence type="ECO:0000256" key="1">
    <source>
        <dbReference type="ARBA" id="ARBA00001913"/>
    </source>
</evidence>
<evidence type="ECO:0000256" key="6">
    <source>
        <dbReference type="ARBA" id="ARBA00022723"/>
    </source>
</evidence>
<dbReference type="InterPro" id="IPR006026">
    <property type="entry name" value="Peptidase_Metallo"/>
</dbReference>
<dbReference type="InterPro" id="IPR050557">
    <property type="entry name" value="RTX_toxin/Mannuronan_C5-epim"/>
</dbReference>
<dbReference type="InterPro" id="IPR011049">
    <property type="entry name" value="Serralysin-like_metalloprot_C"/>
</dbReference>
<dbReference type="PANTHER" id="PTHR38340:SF1">
    <property type="entry name" value="S-LAYER PROTEIN"/>
    <property type="match status" value="1"/>
</dbReference>
<dbReference type="InterPro" id="IPR001343">
    <property type="entry name" value="Hemolysn_Ca-bd"/>
</dbReference>
<dbReference type="EMBL" id="FOJB01000001">
    <property type="protein sequence ID" value="SEW18358.1"/>
    <property type="molecule type" value="Genomic_DNA"/>
</dbReference>
<keyword evidence="12" id="KW-1185">Reference proteome</keyword>
<keyword evidence="7" id="KW-0677">Repeat</keyword>
<keyword evidence="8" id="KW-0378">Hydrolase</keyword>
<dbReference type="Pfam" id="PF00353">
    <property type="entry name" value="HemolysinCabind"/>
    <property type="match status" value="4"/>
</dbReference>
<reference evidence="11 12" key="1">
    <citation type="submission" date="2016-10" db="EMBL/GenBank/DDBJ databases">
        <authorList>
            <person name="de Groot N.N."/>
        </authorList>
    </citation>
    <scope>NUCLEOTIDE SEQUENCE [LARGE SCALE GENOMIC DNA]</scope>
    <source>
        <strain evidence="11 12">DSM 29439</strain>
    </source>
</reference>
<comment type="similarity">
    <text evidence="3">Belongs to the peptidase M10B family.</text>
</comment>
<dbReference type="Pfam" id="PF08548">
    <property type="entry name" value="Peptidase_M10_C"/>
    <property type="match status" value="1"/>
</dbReference>
<dbReference type="CDD" id="cd04277">
    <property type="entry name" value="ZnMc_serralysin_like"/>
    <property type="match status" value="1"/>
</dbReference>
<evidence type="ECO:0000256" key="4">
    <source>
        <dbReference type="ARBA" id="ARBA00022525"/>
    </source>
</evidence>
<dbReference type="SUPFAM" id="SSF55486">
    <property type="entry name" value="Metalloproteases ('zincins'), catalytic domain"/>
    <property type="match status" value="1"/>
</dbReference>
<feature type="domain" description="Peptidase metallopeptidase" evidence="10">
    <location>
        <begin position="24"/>
        <end position="193"/>
    </location>
</feature>
<organism evidence="11 12">
    <name type="scientific">Aliiroseovarius sediminilitoris</name>
    <dbReference type="NCBI Taxonomy" id="1173584"/>
    <lineage>
        <taxon>Bacteria</taxon>
        <taxon>Pseudomonadati</taxon>
        <taxon>Pseudomonadota</taxon>
        <taxon>Alphaproteobacteria</taxon>
        <taxon>Rhodobacterales</taxon>
        <taxon>Paracoccaceae</taxon>
        <taxon>Aliiroseovarius</taxon>
    </lineage>
</organism>
<dbReference type="InterPro" id="IPR013858">
    <property type="entry name" value="Peptidase_M10B_C"/>
</dbReference>
<dbReference type="STRING" id="1173584.SAMN05444851_1942"/>
<keyword evidence="6" id="KW-0479">Metal-binding</keyword>
<dbReference type="InterPro" id="IPR024079">
    <property type="entry name" value="MetalloPept_cat_dom_sf"/>
</dbReference>
<dbReference type="Gene3D" id="3.40.390.10">
    <property type="entry name" value="Collagenase (Catalytic Domain)"/>
    <property type="match status" value="1"/>
</dbReference>
<dbReference type="SUPFAM" id="SSF51120">
    <property type="entry name" value="beta-Roll"/>
    <property type="match status" value="2"/>
</dbReference>
<evidence type="ECO:0000313" key="11">
    <source>
        <dbReference type="EMBL" id="SEW18358.1"/>
    </source>
</evidence>
<dbReference type="SMART" id="SM00235">
    <property type="entry name" value="ZnMc"/>
    <property type="match status" value="1"/>
</dbReference>
<evidence type="ECO:0000256" key="2">
    <source>
        <dbReference type="ARBA" id="ARBA00004613"/>
    </source>
</evidence>
<keyword evidence="4" id="KW-0964">Secreted</keyword>
<dbReference type="Pfam" id="PF00413">
    <property type="entry name" value="Peptidase_M10"/>
    <property type="match status" value="1"/>
</dbReference>
<keyword evidence="5" id="KW-0645">Protease</keyword>
<dbReference type="InterPro" id="IPR034033">
    <property type="entry name" value="Serralysin-like"/>
</dbReference>
<dbReference type="GO" id="GO:0004222">
    <property type="term" value="F:metalloendopeptidase activity"/>
    <property type="evidence" value="ECO:0007669"/>
    <property type="project" value="InterPro"/>
</dbReference>
<dbReference type="Proteomes" id="UP000199650">
    <property type="component" value="Unassembled WGS sequence"/>
</dbReference>